<proteinExistence type="predicted"/>
<gene>
    <name evidence="1" type="ORF">TMSB3V08_LOCUS12504</name>
</gene>
<sequence length="54" mass="5945">MELHDSISTRLRLLENMGLSSTNSMFTFFEEDICSYSTYSNSINLTSSAGTGLA</sequence>
<dbReference type="EMBL" id="OB803831">
    <property type="protein sequence ID" value="CAD7435858.1"/>
    <property type="molecule type" value="Genomic_DNA"/>
</dbReference>
<organism evidence="1">
    <name type="scientific">Timema monikensis</name>
    <dbReference type="NCBI Taxonomy" id="170555"/>
    <lineage>
        <taxon>Eukaryota</taxon>
        <taxon>Metazoa</taxon>
        <taxon>Ecdysozoa</taxon>
        <taxon>Arthropoda</taxon>
        <taxon>Hexapoda</taxon>
        <taxon>Insecta</taxon>
        <taxon>Pterygota</taxon>
        <taxon>Neoptera</taxon>
        <taxon>Polyneoptera</taxon>
        <taxon>Phasmatodea</taxon>
        <taxon>Timematodea</taxon>
        <taxon>Timematoidea</taxon>
        <taxon>Timematidae</taxon>
        <taxon>Timema</taxon>
    </lineage>
</organism>
<protein>
    <submittedName>
        <fullName evidence="1">Uncharacterized protein</fullName>
    </submittedName>
</protein>
<accession>A0A7R9EN89</accession>
<name>A0A7R9EN89_9NEOP</name>
<dbReference type="AlphaFoldDB" id="A0A7R9EN89"/>
<evidence type="ECO:0000313" key="1">
    <source>
        <dbReference type="EMBL" id="CAD7435858.1"/>
    </source>
</evidence>
<reference evidence="1" key="1">
    <citation type="submission" date="2020-11" db="EMBL/GenBank/DDBJ databases">
        <authorList>
            <person name="Tran Van P."/>
        </authorList>
    </citation>
    <scope>NUCLEOTIDE SEQUENCE</scope>
</reference>